<feature type="compositionally biased region" description="Basic and acidic residues" evidence="17">
    <location>
        <begin position="3663"/>
        <end position="3772"/>
    </location>
</feature>
<dbReference type="InterPro" id="IPR010912">
    <property type="entry name" value="SPOC_met"/>
</dbReference>
<feature type="compositionally biased region" description="Basic and acidic residues" evidence="17">
    <location>
        <begin position="2213"/>
        <end position="2226"/>
    </location>
</feature>
<comment type="caution">
    <text evidence="20">The sequence shown here is derived from an EMBL/GenBank/DDBJ whole genome shotgun (WGS) entry which is preliminary data.</text>
</comment>
<dbReference type="FunFam" id="2.40.290.10:FF:000002">
    <property type="entry name" value="Spen family transcriptional repressor"/>
    <property type="match status" value="1"/>
</dbReference>
<feature type="region of interest" description="Disordered" evidence="17">
    <location>
        <begin position="2958"/>
        <end position="3018"/>
    </location>
</feature>
<dbReference type="PROSITE" id="PS50917">
    <property type="entry name" value="SPOC"/>
    <property type="match status" value="1"/>
</dbReference>
<dbReference type="InterPro" id="IPR034174">
    <property type="entry name" value="SHARP_RRM3"/>
</dbReference>
<feature type="compositionally biased region" description="Basic and acidic residues" evidence="17">
    <location>
        <begin position="535"/>
        <end position="561"/>
    </location>
</feature>
<evidence type="ECO:0000256" key="15">
    <source>
        <dbReference type="ARBA" id="ARBA00078128"/>
    </source>
</evidence>
<feature type="compositionally biased region" description="Basic and acidic residues" evidence="17">
    <location>
        <begin position="2619"/>
        <end position="2637"/>
    </location>
</feature>
<evidence type="ECO:0000256" key="2">
    <source>
        <dbReference type="ARBA" id="ARBA00005387"/>
    </source>
</evidence>
<gene>
    <name evidence="20" type="primary">spen</name>
    <name evidence="20" type="ORF">CDAR_240731</name>
</gene>
<dbReference type="FunFam" id="3.30.70.330:FF:000143">
    <property type="entry name" value="msx2-interacting protein-like isoform X1"/>
    <property type="match status" value="1"/>
</dbReference>
<dbReference type="InterPro" id="IPR034173">
    <property type="entry name" value="SHARP_RRM2"/>
</dbReference>
<dbReference type="Proteomes" id="UP001054837">
    <property type="component" value="Unassembled WGS sequence"/>
</dbReference>
<evidence type="ECO:0000256" key="17">
    <source>
        <dbReference type="SAM" id="MobiDB-lite"/>
    </source>
</evidence>
<feature type="compositionally biased region" description="Basic and acidic residues" evidence="17">
    <location>
        <begin position="2511"/>
        <end position="2523"/>
    </location>
</feature>
<dbReference type="GO" id="GO:0005634">
    <property type="term" value="C:nucleus"/>
    <property type="evidence" value="ECO:0007669"/>
    <property type="project" value="UniProtKB-SubCell"/>
</dbReference>
<keyword evidence="3" id="KW-0488">Methylation</keyword>
<feature type="compositionally biased region" description="Polar residues" evidence="17">
    <location>
        <begin position="3925"/>
        <end position="3937"/>
    </location>
</feature>
<keyword evidence="5 16" id="KW-0694">RNA-binding</keyword>
<evidence type="ECO:0000313" key="21">
    <source>
        <dbReference type="Proteomes" id="UP001054837"/>
    </source>
</evidence>
<feature type="compositionally biased region" description="Low complexity" evidence="17">
    <location>
        <begin position="107"/>
        <end position="121"/>
    </location>
</feature>
<dbReference type="FunFam" id="3.30.70.330:FF:000088">
    <property type="entry name" value="msx2-interacting protein-like isoform X1"/>
    <property type="match status" value="1"/>
</dbReference>
<evidence type="ECO:0000256" key="4">
    <source>
        <dbReference type="ARBA" id="ARBA00022553"/>
    </source>
</evidence>
<feature type="compositionally biased region" description="Basic and acidic residues" evidence="17">
    <location>
        <begin position="2343"/>
        <end position="2362"/>
    </location>
</feature>
<dbReference type="GO" id="GO:0003677">
    <property type="term" value="F:DNA binding"/>
    <property type="evidence" value="ECO:0007669"/>
    <property type="project" value="UniProtKB-KW"/>
</dbReference>
<feature type="domain" description="SPOC" evidence="19">
    <location>
        <begin position="4866"/>
        <end position="5032"/>
    </location>
</feature>
<keyword evidence="12" id="KW-0539">Nucleus</keyword>
<dbReference type="Gene3D" id="2.40.290.10">
    <property type="match status" value="1"/>
</dbReference>
<keyword evidence="11" id="KW-0804">Transcription</keyword>
<feature type="compositionally biased region" description="Basic and acidic residues" evidence="17">
    <location>
        <begin position="2487"/>
        <end position="2502"/>
    </location>
</feature>
<dbReference type="Gene3D" id="3.30.70.330">
    <property type="match status" value="3"/>
</dbReference>
<name>A0AAV4RZY5_9ARAC</name>
<feature type="compositionally biased region" description="Low complexity" evidence="17">
    <location>
        <begin position="170"/>
        <end position="189"/>
    </location>
</feature>
<dbReference type="CDD" id="cd21543">
    <property type="entry name" value="SPOC_SHARP"/>
    <property type="match status" value="1"/>
</dbReference>
<feature type="compositionally biased region" description="Basic and acidic residues" evidence="17">
    <location>
        <begin position="1"/>
        <end position="23"/>
    </location>
</feature>
<evidence type="ECO:0000256" key="13">
    <source>
        <dbReference type="ARBA" id="ARBA00069486"/>
    </source>
</evidence>
<feature type="compositionally biased region" description="Polar residues" evidence="17">
    <location>
        <begin position="1672"/>
        <end position="1684"/>
    </location>
</feature>
<evidence type="ECO:0000256" key="5">
    <source>
        <dbReference type="ARBA" id="ARBA00022884"/>
    </source>
</evidence>
<feature type="compositionally biased region" description="Basic and acidic residues" evidence="17">
    <location>
        <begin position="2085"/>
        <end position="2109"/>
    </location>
</feature>
<feature type="region of interest" description="Disordered" evidence="17">
    <location>
        <begin position="1624"/>
        <end position="2037"/>
    </location>
</feature>
<dbReference type="SMART" id="SM00360">
    <property type="entry name" value="RRM"/>
    <property type="match status" value="3"/>
</dbReference>
<keyword evidence="4" id="KW-0597">Phosphoprotein</keyword>
<feature type="region of interest" description="Disordered" evidence="17">
    <location>
        <begin position="3648"/>
        <end position="3947"/>
    </location>
</feature>
<feature type="region of interest" description="Disordered" evidence="17">
    <location>
        <begin position="2610"/>
        <end position="2637"/>
    </location>
</feature>
<feature type="region of interest" description="Disordered" evidence="17">
    <location>
        <begin position="529"/>
        <end position="602"/>
    </location>
</feature>
<comment type="subcellular location">
    <subcellularLocation>
        <location evidence="1">Nucleus</location>
    </subcellularLocation>
</comment>
<feature type="compositionally biased region" description="Basic and acidic residues" evidence="17">
    <location>
        <begin position="3912"/>
        <end position="3923"/>
    </location>
</feature>
<feature type="compositionally biased region" description="Polar residues" evidence="17">
    <location>
        <begin position="2060"/>
        <end position="2072"/>
    </location>
</feature>
<feature type="domain" description="RRM" evidence="18">
    <location>
        <begin position="362"/>
        <end position="437"/>
    </location>
</feature>
<feature type="compositionally biased region" description="Basic and acidic residues" evidence="17">
    <location>
        <begin position="1642"/>
        <end position="1665"/>
    </location>
</feature>
<feature type="compositionally biased region" description="Basic and acidic residues" evidence="17">
    <location>
        <begin position="1782"/>
        <end position="2025"/>
    </location>
</feature>
<dbReference type="InterPro" id="IPR016194">
    <property type="entry name" value="SPOC-like_C_dom_sf"/>
</dbReference>
<feature type="compositionally biased region" description="Basic and acidic residues" evidence="17">
    <location>
        <begin position="1690"/>
        <end position="1702"/>
    </location>
</feature>
<evidence type="ECO:0000256" key="11">
    <source>
        <dbReference type="ARBA" id="ARBA00023163"/>
    </source>
</evidence>
<feature type="domain" description="RRM" evidence="18">
    <location>
        <begin position="260"/>
        <end position="356"/>
    </location>
</feature>
<keyword evidence="21" id="KW-1185">Reference proteome</keyword>
<evidence type="ECO:0000256" key="6">
    <source>
        <dbReference type="ARBA" id="ARBA00022976"/>
    </source>
</evidence>
<feature type="compositionally biased region" description="Basic and acidic residues" evidence="17">
    <location>
        <begin position="2466"/>
        <end position="2480"/>
    </location>
</feature>
<feature type="compositionally biased region" description="Basic and acidic residues" evidence="17">
    <location>
        <begin position="1715"/>
        <end position="1773"/>
    </location>
</feature>
<proteinExistence type="inferred from homology"/>
<keyword evidence="6" id="KW-0914">Notch signaling pathway</keyword>
<feature type="region of interest" description="Disordered" evidence="17">
    <location>
        <begin position="1"/>
        <end position="207"/>
    </location>
</feature>
<dbReference type="SUPFAM" id="SSF100939">
    <property type="entry name" value="SPOC domain-like"/>
    <property type="match status" value="1"/>
</dbReference>
<evidence type="ECO:0000256" key="16">
    <source>
        <dbReference type="PROSITE-ProRule" id="PRU00176"/>
    </source>
</evidence>
<keyword evidence="10" id="KW-0010">Activator</keyword>
<evidence type="ECO:0000259" key="19">
    <source>
        <dbReference type="PROSITE" id="PS50917"/>
    </source>
</evidence>
<evidence type="ECO:0000256" key="8">
    <source>
        <dbReference type="ARBA" id="ARBA00023054"/>
    </source>
</evidence>
<comment type="similarity">
    <text evidence="2">Belongs to the RRM Spen family.</text>
</comment>
<feature type="compositionally biased region" description="Basic and acidic residues" evidence="17">
    <location>
        <begin position="2295"/>
        <end position="2329"/>
    </location>
</feature>
<feature type="compositionally biased region" description="Basic residues" evidence="17">
    <location>
        <begin position="2535"/>
        <end position="2553"/>
    </location>
</feature>
<feature type="compositionally biased region" description="Low complexity" evidence="17">
    <location>
        <begin position="2190"/>
        <end position="2199"/>
    </location>
</feature>
<dbReference type="GO" id="GO:0003723">
    <property type="term" value="F:RNA binding"/>
    <property type="evidence" value="ECO:0007669"/>
    <property type="project" value="UniProtKB-UniRule"/>
</dbReference>
<feature type="compositionally biased region" description="Polar residues" evidence="17">
    <location>
        <begin position="656"/>
        <end position="681"/>
    </location>
</feature>
<keyword evidence="7" id="KW-0805">Transcription regulation</keyword>
<evidence type="ECO:0000256" key="9">
    <source>
        <dbReference type="ARBA" id="ARBA00023125"/>
    </source>
</evidence>
<dbReference type="GO" id="GO:0003714">
    <property type="term" value="F:transcription corepressor activity"/>
    <property type="evidence" value="ECO:0007669"/>
    <property type="project" value="UniProtKB-ARBA"/>
</dbReference>
<feature type="domain" description="RRM" evidence="18">
    <location>
        <begin position="441"/>
        <end position="512"/>
    </location>
</feature>
<feature type="compositionally biased region" description="Basic residues" evidence="17">
    <location>
        <begin position="2330"/>
        <end position="2342"/>
    </location>
</feature>
<feature type="compositionally biased region" description="Basic and acidic residues" evidence="17">
    <location>
        <begin position="3474"/>
        <end position="3502"/>
    </location>
</feature>
<dbReference type="CDD" id="cd12350">
    <property type="entry name" value="RRM3_SHARP"/>
    <property type="match status" value="1"/>
</dbReference>
<feature type="compositionally biased region" description="Basic residues" evidence="17">
    <location>
        <begin position="2117"/>
        <end position="2126"/>
    </location>
</feature>
<dbReference type="Pfam" id="PF00076">
    <property type="entry name" value="RRM_1"/>
    <property type="match status" value="1"/>
</dbReference>
<feature type="region of interest" description="Disordered" evidence="17">
    <location>
        <begin position="4147"/>
        <end position="4185"/>
    </location>
</feature>
<feature type="region of interest" description="Disordered" evidence="17">
    <location>
        <begin position="4491"/>
        <end position="4514"/>
    </location>
</feature>
<feature type="compositionally biased region" description="Low complexity" evidence="17">
    <location>
        <begin position="140"/>
        <end position="163"/>
    </location>
</feature>
<feature type="compositionally biased region" description="Basic and acidic residues" evidence="17">
    <location>
        <begin position="3549"/>
        <end position="3562"/>
    </location>
</feature>
<keyword evidence="9" id="KW-0238">DNA-binding</keyword>
<reference evidence="20 21" key="1">
    <citation type="submission" date="2021-06" db="EMBL/GenBank/DDBJ databases">
        <title>Caerostris darwini draft genome.</title>
        <authorList>
            <person name="Kono N."/>
            <person name="Arakawa K."/>
        </authorList>
    </citation>
    <scope>NUCLEOTIDE SEQUENCE [LARGE SCALE GENOMIC DNA]</scope>
</reference>
<dbReference type="EMBL" id="BPLQ01007060">
    <property type="protein sequence ID" value="GIY27463.1"/>
    <property type="molecule type" value="Genomic_DNA"/>
</dbReference>
<feature type="compositionally biased region" description="Basic and acidic residues" evidence="17">
    <location>
        <begin position="2424"/>
        <end position="2446"/>
    </location>
</feature>
<protein>
    <recommendedName>
        <fullName evidence="13">Msx2-interacting protein</fullName>
    </recommendedName>
    <alternativeName>
        <fullName evidence="14">SMART/HDAC1-associated repressor protein</fullName>
    </alternativeName>
    <alternativeName>
        <fullName evidence="15">SPEN homolog</fullName>
    </alternativeName>
</protein>
<dbReference type="PROSITE" id="PS50102">
    <property type="entry name" value="RRM"/>
    <property type="match status" value="3"/>
</dbReference>
<evidence type="ECO:0000256" key="7">
    <source>
        <dbReference type="ARBA" id="ARBA00023015"/>
    </source>
</evidence>
<evidence type="ECO:0000256" key="14">
    <source>
        <dbReference type="ARBA" id="ARBA00075118"/>
    </source>
</evidence>
<sequence>MNLAEERNYERPGHYYADREPYMRRPIGIAYHDEDNYQARAKSRDRYSRPTPGNNYTEGTERNQNHFRPHNPRQHFEQPRYPVNDQYNDEREPTVIPPRLNRRTNNTPATPAVASVASPTTIRTENRQRRTKHRTPSPTPSGSRSNSRSRSRSSSGTRSSSSSSKRRGSSSDSSRSRSPSKSRSPVSASYNSQNNTKGSRLDRPSSAIANPSSTACYLPSSVNTPAINCTSNNIQGSTPSQSCSLSVVENHCDREEKRPLGICVRNLPVRSTDTSLKDGLFHEYKKHGKVTMVKVIGQGTDRYAVVCFKKPDDVDKALEVSKDKLFFGCKIEVTAHEGLDGEDNEFRPLEAELDEFHPKATRTLFIGNLEKDITTPELRKHFEQFGEIIEIDIKKQGTATSYAFIQYSDIASVVKAMRKLDGENLGANRIKLGFGKSMPTNCVWLDGVADATDKYLTRHFNRYGIVIYTAVDKERGHALVFYETVEFAQIAVSEMRGRILQGKKLQVDFASRECQTAFFDKLEMTGQMMPGDGTRPWERRERRGPEFDPVRNDDREQRVNFENRVYPPRYEGPPRPPRGNFRGGQRAGFSSRGRGQGFPPRYEVYHDEFGERRHRYNSREESIPDVTMFDGKIERPAKYVENPECPNRKRNKLRNSISDQESHPSLSPPRSCQQSGSTSPVSKERKSLKERFHHRIKSPGSHNSSLVSSPCRDLVSDEMETNCRDSRSKNDIKTEEVMIDLSYPSPKSSSEKDCLEKGLSKGETDSLKLRLSVDSESADESISTSDQLGQIERKKRLLASSNLKGGKELNALLPKSLNEKTKGKIQMGLVNSLKPIKVNCVPNAAAEDSSKCETDNSNVPQECLKEKPQQVKSANDLKFLEKKQVHLLHLLEQLGGNVSSSDAEGMIDGDHPILKKLRSPSCSEANPFHENDIGKSLTKDECGTKMGKVLTRDSLVLNKLKTMTDNIDSNNCVSLSLDSYIFQKHLDPRKGSDQHSISHQKCRRISVDNETCLPNVQGAIDSFLYAASPVSADVSRRKDCNSICDMHHPDGETDGPLTVSHSKIKEEILSDEDIVVCNKKPLNSFPLDIPTRPVSLRTLSDVRHEIKRERDNSPLSLPLPKFAASLRSPKSSPSILTSPKSTTAHSPRAGFSPCSYTSGKNIRITDIFQEIQIERKSKDSIIDEKVNGATISPVDSISPIESHVINEISETISNMESIQSPKSIIDKVKEVHSSSESEFSPSASPNRPSIEDRIKALDEKFNAWSGSTRIASAAPPDAVPVVIPEVSKCPVKRSRFNFLAPEIREPSEIVKSLLARSTIFDQDSKRLQHIDEKYEPLDVKVDSSPPRVKPTFRTKAAAKEFFPVVPIIQKLNQSSSNTILVAQGIISPPATPQVMRSVLSPITPPLQYNTQLTSQAFTPCSPRAAPIGLTSATIKNSDGYSVNVADHASKVPNIFNSVKTKPDANFHINSSTLATSLKSPLHCSVDVQSQALVLNSPPNIRKEPASPVDNATEAVCKFEIECKVPIKNDVSEHSVITSIPLRKESCVSVPKDLVHCNSYDRNKKEFCDSKDSKLAFHEGSNHWRENGCKDEIKSNLDSCAKSFSNNASSDSSAKPLCPAVKKRVSSIDSTESESSKSVRSSDSSKDSQETNWTKLEKISEPEPKKPKLSKSVSQDHSTSPIISQHSRKSEKKDKPIKTEKSKVPTSKTNSVNIPEKSKSESKSNSKSDLKDKSKSEHKNKEEKRSKSRDFKESLNKEQRTKSRERRNSEKEKSGISNNPNKSKKESHSNKNEIKHESKYKYDNKSEIKHKSKNEIKVDSKNDIKHDNKIDTKHEGKSDANKHETKCELKHENKNDAKHESKSDAKHESKSDAKHESKSDAKHESKSDAKHESKSDTMHESKCETKHESKCETKHESKCETKHENKCETKHEIMCDTKHESKSETKHENKNEIKHENKSEAKHEGKNEAKHENKSDTKHESKHESKTEIKHENRYVSKHETKCEIRNESDSECRSDEFKEKKQGERKSKKSSVSSLPFDLSLLDDEPVYFSMYDKVKARSSKSQNLKHQSTDMGQKFNKLKQSRASKREDKIKCVDLDSDKDTDSDHSSDSDSQTKSTRVKQPRKRKLVIESSSDEDALPQDSSSRTSKMEKDMSDSATDSDFDYNVSRRQSSGLKVRKKTDFIKSDSSDSDSNFASKSHSNAKKKSSFSRSKSHPEKSRKILKSDYESDVETQQKISKEKDVKLKKIKKDKNSDVKQDNIDYDVKKPSDDLKSFKKKSTKECKPDLDTLSYQKKLKPDHVSRIKSVTTKDRKRECSVEKMQVDDLEKHKPLSKKRKKSKKISKNKEKRSCPESSRKHDHDVKSSIPVLSPKPSNPLPEKQSSPPRLQAGVYSDNDFKSDFSDFEFGANQTDDMDIAMDSWKSIDAKSDSNSEKASKNKKKNIDSKSRYTVIHSPEQDSSLPSFFDKLSDITDSETGREPTDCTSDVPSEKRNEFLHKKEKDISSTSPFTSKLEDQFQKQEINKYSDAQSSSSKEGRRKKKSKKQSKEKKKKSRETKDLPAIKSSSPTPVPIASPKTLFDPPPIDDDSKLSEMNLDVKSGHTQSEFIVVSQESNTFGEEEPVKKEEKPLERRFEEEAAKETRRLEAELFSTGRDSWHMKEKDYDPEDNVQELCEEKHLGDIDSLTVKDEDIFTGLNLHSSVTEISHHETENFLSAHGESDAYKLDDKDNNEIEDQRKMEDDMAVSALLQEMNSCEISAPELTKETDYIDRLIETHPEDTMNYLLPDDGENSLHIADSPSEVQEIENQEEKLETSLTAMSPSPSSEPPALEISNIEDTSITKIDNVVETDIPETLNGESVNDEVVKDIQSTACYEFQESSIELDENKPPVIDIPTPDVSEQKRISLSPKIEHEKILKTCEKEKDLNVSIKTESNEDTDSESVSELVENQLTHFEDITMDITDNKDDDDNPPILQPVESPRNLLLIESKPKVETQDTSTEENHSFDDLTKQPLPEPVKEPDNILDKKATDMKMLSSDIDKDFAELTNVYPKRTRTVRKIGRNSDSHERCSMPLTLSDNSNDSLLISNSGLFENCNSPTFKPYVKFDDVDEHISSNFDEECSQDNYLSESLNSPLNQPLMNYSNILNPTCETVIQSPHKEENHSNTMSSPSNVQLFTESNDMRTISDTNNSTDDFLDELFGSKSIENEIIENDYQSETSKNNDNLVPSSDLKHKIEDADIFFTDTNQSSHDNPSFQISEVNEQNEATEFNQEIFERSSDTNKNTKVPQLLNFSSKQLFTDIPSKSNSDVIDNVSLSETKAELSDKHISPVIDIPATESKKDEFKFDPEEFELSDKMEEQINYSEKKDNLNEVPIIVEDGKSRPADAESICSDTTDITIPEVKTEAEISHVVPNEEPAQEEFHVDDVTSLTKPKIDRPRRGRRPKTRKYTEAIALKQDIEPSPNMTLTRSSSRRVRQASLEKIRRSLRSDASESHVLRESTKKRFSVDEPIQSETDDMKKDTSEEANDNFVSDPTVLEVDCTSGIVPSVIIDRRLTDKSQIKHEEPKRRRGRRKKASGDNQNSLLVDKIESKFDECETSKDLHRPKESRLWLSLSSCDKETKSSKDNTSRAIDVYEFVDEEDDRALTFESVKEKLHDTTRNSTTVIDSKNEKNDLKHNKIFEIKHDKGIEKTTEQKHEKGSDQRHDKGNDQKHEKGNDQKKHERGNDQKHDKGLDLKLDRGIDNVFEKEKKGDSKKLAAVEEAGTREHHPEVKEQKRISITIRLHQKDGHDGTSPGTAEVVKTSETVNIEEVKPECIKNEKSSKHDVSTPEAPCKSTRKSTRLMKQAAQRSIIEEVVKSSGKNALHSEPVPTRVTRRSKSNRRSEENLSKDSTPSENSNDTNDDKNKNEPVFFIHDNTVKDIPEDKRKISCSSTEMSSNTDATMAESDKIQTRGGVQYLRNFRLRSTSRMESNKDVAVSNKDSDFQKKDIHTKSFEETVDVPQQKEVAETKEIPKDLKTTTDNTRVPPPLPVFKVEINKMKIDSSKEILHNVDKQTEQEDASNSQVLIDPITGVLSSVSDSYSEPVCQQRSENKIKDSGISVSVLSIKNLSKSGPLSEIASATSVIQENSKSNYINKTENFPERPPLVQSLRSRQVTDSLPQTGTNDVMPVSSENISKQPSLPEKESEPLKLNAKKNSVAASVLTMVNCIGSSASNNTVTLTDPVNTINSAYTQNSQGQSPVITRTISSLDSSQIKAPSHGYEPSIRTTAVVTLTPTNHLTQNVSAGQNKSSITSVSTSNKSELPSVYTSANIPPTSINEHISSQTSCKPLSLGVSLPAEHSNILIKQEINVPSSSSHNIPVPSTWPSSKLPTNRITDSHVHVSTIQSATTNNSAYSSKLEARPSKISHAGKNSSAFIQQTFPMSNFDNPLSGAHAHSANVGVISDILQNQYLQPKEYNMSSDQHYDRNLVQMVRSSTPITSNIPPEIIRPIESPHITTPPITSANHSLPSVESHSHGNSTLHLRQPPLMVSAHTSRALHHPELATLMHQQIMFSPFSHHSDLRVQPDVRTMGMNSHYGYSAMPSSADVSSNFKQPSQHRHHSTIMDTKAEQKGIDELSKVRHETRNIEEKSRSKSMRNKKEYAAAQKEKELKMIYSETRDDADSGRLLSSTSAIAPHSSRQPQHAHFASPILQMSPHIPSPHDRTTDSPVIANIYSVQGRISQLPLAGQVDDRGLGAHTSHLYKTDATEGIKPPIAHQTQPSTSPYHARQQLLGVPTIGSSAPAHIDIRSSNPAHSPNSIAYKKDAQQIASIHNARTLSRQGAPSVSPGSGTYLCIPTDHVVPPPAHTASPSTTVAIGHQLIPPHLVYQDPYVMQNYPVVWQGSLALKNDQAIVQMHYVSGNIAIAQESLPHGEYEGALLRIAQRMRLEPQQLEGVRKKTQLPDEHCVLLALPCGKNNFELYQQSEKLKTGFIQYLDRKAAAGIVNAAPPGSQQPAYVIHIFPACEFTSAHVAKTAPELFKIFVEMANVVIVIATV</sequence>
<evidence type="ECO:0000256" key="12">
    <source>
        <dbReference type="ARBA" id="ARBA00023242"/>
    </source>
</evidence>
<keyword evidence="8" id="KW-0175">Coiled coil</keyword>
<feature type="compositionally biased region" description="Polar residues" evidence="17">
    <location>
        <begin position="1128"/>
        <end position="1145"/>
    </location>
</feature>
<organism evidence="20 21">
    <name type="scientific">Caerostris darwini</name>
    <dbReference type="NCBI Taxonomy" id="1538125"/>
    <lineage>
        <taxon>Eukaryota</taxon>
        <taxon>Metazoa</taxon>
        <taxon>Ecdysozoa</taxon>
        <taxon>Arthropoda</taxon>
        <taxon>Chelicerata</taxon>
        <taxon>Arachnida</taxon>
        <taxon>Araneae</taxon>
        <taxon>Araneomorphae</taxon>
        <taxon>Entelegynae</taxon>
        <taxon>Araneoidea</taxon>
        <taxon>Araneidae</taxon>
        <taxon>Caerostris</taxon>
    </lineage>
</organism>
<feature type="compositionally biased region" description="Polar residues" evidence="17">
    <location>
        <begin position="1703"/>
        <end position="1712"/>
    </location>
</feature>
<feature type="compositionally biased region" description="Basic and acidic residues" evidence="17">
    <location>
        <begin position="721"/>
        <end position="736"/>
    </location>
</feature>
<evidence type="ECO:0000256" key="10">
    <source>
        <dbReference type="ARBA" id="ARBA00023159"/>
    </source>
</evidence>
<evidence type="ECO:0000256" key="3">
    <source>
        <dbReference type="ARBA" id="ARBA00022481"/>
    </source>
</evidence>
<feature type="region of interest" description="Disordered" evidence="17">
    <location>
        <begin position="2424"/>
        <end position="2589"/>
    </location>
</feature>
<feature type="region of interest" description="Disordered" evidence="17">
    <location>
        <begin position="2293"/>
        <end position="2393"/>
    </location>
</feature>
<dbReference type="InterPro" id="IPR035979">
    <property type="entry name" value="RBD_domain_sf"/>
</dbReference>
<feature type="region of interest" description="Disordered" evidence="17">
    <location>
        <begin position="656"/>
        <end position="759"/>
    </location>
</feature>
<feature type="compositionally biased region" description="Basic and acidic residues" evidence="17">
    <location>
        <begin position="2985"/>
        <end position="3006"/>
    </location>
</feature>
<dbReference type="SUPFAM" id="SSF54928">
    <property type="entry name" value="RNA-binding domain, RBD"/>
    <property type="match status" value="2"/>
</dbReference>
<feature type="region of interest" description="Disordered" evidence="17">
    <location>
        <begin position="3408"/>
        <end position="3526"/>
    </location>
</feature>
<feature type="region of interest" description="Disordered" evidence="17">
    <location>
        <begin position="1111"/>
        <end position="1152"/>
    </location>
</feature>
<feature type="compositionally biased region" description="Basic and acidic residues" evidence="17">
    <location>
        <begin position="31"/>
        <end position="48"/>
    </location>
</feature>
<accession>A0AAV4RZY5</accession>
<feature type="region of interest" description="Disordered" evidence="17">
    <location>
        <begin position="4617"/>
        <end position="4636"/>
    </location>
</feature>
<dbReference type="CDD" id="cd12349">
    <property type="entry name" value="RRM2_SHARP"/>
    <property type="match status" value="1"/>
</dbReference>
<feature type="compositionally biased region" description="Basic and acidic residues" evidence="17">
    <location>
        <begin position="3805"/>
        <end position="3823"/>
    </location>
</feature>
<dbReference type="GO" id="GO:0007219">
    <property type="term" value="P:Notch signaling pathway"/>
    <property type="evidence" value="ECO:0007669"/>
    <property type="project" value="UniProtKB-KW"/>
</dbReference>
<evidence type="ECO:0000256" key="1">
    <source>
        <dbReference type="ARBA" id="ARBA00004123"/>
    </source>
</evidence>
<feature type="compositionally biased region" description="Polar residues" evidence="17">
    <location>
        <begin position="4495"/>
        <end position="4514"/>
    </location>
</feature>
<feature type="compositionally biased region" description="Basic and acidic residues" evidence="17">
    <location>
        <begin position="749"/>
        <end position="759"/>
    </location>
</feature>
<dbReference type="PANTHER" id="PTHR23189">
    <property type="entry name" value="RNA RECOGNITION MOTIF-CONTAINING"/>
    <property type="match status" value="1"/>
</dbReference>
<feature type="region of interest" description="Disordered" evidence="17">
    <location>
        <begin position="2056"/>
        <end position="2279"/>
    </location>
</feature>
<evidence type="ECO:0000259" key="18">
    <source>
        <dbReference type="PROSITE" id="PS50102"/>
    </source>
</evidence>
<feature type="region of interest" description="Disordered" evidence="17">
    <location>
        <begin position="3549"/>
        <end position="3579"/>
    </location>
</feature>
<dbReference type="InterPro" id="IPR000504">
    <property type="entry name" value="RRM_dom"/>
</dbReference>
<dbReference type="InterPro" id="IPR012677">
    <property type="entry name" value="Nucleotide-bd_a/b_plait_sf"/>
</dbReference>
<evidence type="ECO:0000313" key="20">
    <source>
        <dbReference type="EMBL" id="GIY27463.1"/>
    </source>
</evidence>
<feature type="region of interest" description="Disordered" evidence="17">
    <location>
        <begin position="4349"/>
        <end position="4368"/>
    </location>
</feature>
<feature type="compositionally biased region" description="Polar residues" evidence="17">
    <location>
        <begin position="4147"/>
        <end position="4175"/>
    </location>
</feature>
<feature type="compositionally biased region" description="Basic and acidic residues" evidence="17">
    <location>
        <begin position="2236"/>
        <end position="2279"/>
    </location>
</feature>